<dbReference type="PANTHER" id="PTHR11557:SF0">
    <property type="entry name" value="PORPHOBILINOGEN DEAMINASE"/>
    <property type="match status" value="1"/>
</dbReference>
<evidence type="ECO:0000256" key="8">
    <source>
        <dbReference type="ARBA" id="ARBA00048169"/>
    </source>
</evidence>
<feature type="domain" description="Porphobilinogen deaminase N-terminal" evidence="10">
    <location>
        <begin position="7"/>
        <end position="216"/>
    </location>
</feature>
<evidence type="ECO:0000313" key="13">
    <source>
        <dbReference type="Proteomes" id="UP000619293"/>
    </source>
</evidence>
<evidence type="ECO:0000259" key="10">
    <source>
        <dbReference type="Pfam" id="PF01379"/>
    </source>
</evidence>
<reference evidence="12 13" key="1">
    <citation type="submission" date="2021-01" db="EMBL/GenBank/DDBJ databases">
        <title>Whole genome shotgun sequence of Catellatospora chokoriensis NBRC 107358.</title>
        <authorList>
            <person name="Komaki H."/>
            <person name="Tamura T."/>
        </authorList>
    </citation>
    <scope>NUCLEOTIDE SEQUENCE [LARGE SCALE GENOMIC DNA]</scope>
    <source>
        <strain evidence="12 13">NBRC 107358</strain>
    </source>
</reference>
<evidence type="ECO:0000256" key="9">
    <source>
        <dbReference type="NCBIfam" id="TIGR00212"/>
    </source>
</evidence>
<dbReference type="GO" id="GO:0006783">
    <property type="term" value="P:heme biosynthetic process"/>
    <property type="evidence" value="ECO:0007669"/>
    <property type="project" value="TreeGrafter"/>
</dbReference>
<dbReference type="InterPro" id="IPR036803">
    <property type="entry name" value="Porphobilinogen_deaminase_C_sf"/>
</dbReference>
<gene>
    <name evidence="12" type="primary">hemC_2</name>
    <name evidence="12" type="ORF">Cch02nite_81830</name>
</gene>
<dbReference type="InterPro" id="IPR000860">
    <property type="entry name" value="HemC"/>
</dbReference>
<dbReference type="Pfam" id="PF01379">
    <property type="entry name" value="Porphobil_deam"/>
    <property type="match status" value="1"/>
</dbReference>
<organism evidence="12 13">
    <name type="scientific">Catellatospora chokoriensis</name>
    <dbReference type="NCBI Taxonomy" id="310353"/>
    <lineage>
        <taxon>Bacteria</taxon>
        <taxon>Bacillati</taxon>
        <taxon>Actinomycetota</taxon>
        <taxon>Actinomycetes</taxon>
        <taxon>Micromonosporales</taxon>
        <taxon>Micromonosporaceae</taxon>
        <taxon>Catellatospora</taxon>
    </lineage>
</organism>
<evidence type="ECO:0000256" key="5">
    <source>
        <dbReference type="ARBA" id="ARBA00012655"/>
    </source>
</evidence>
<dbReference type="EMBL" id="BONG01000115">
    <property type="protein sequence ID" value="GIF94739.1"/>
    <property type="molecule type" value="Genomic_DNA"/>
</dbReference>
<dbReference type="Pfam" id="PF03900">
    <property type="entry name" value="Porphobil_deamC"/>
    <property type="match status" value="1"/>
</dbReference>
<dbReference type="PIRSF" id="PIRSF001438">
    <property type="entry name" value="4pyrrol_synth_OHMeBilane_synth"/>
    <property type="match status" value="1"/>
</dbReference>
<dbReference type="Proteomes" id="UP000619293">
    <property type="component" value="Unassembled WGS sequence"/>
</dbReference>
<dbReference type="GO" id="GO:0004418">
    <property type="term" value="F:hydroxymethylbilane synthase activity"/>
    <property type="evidence" value="ECO:0007669"/>
    <property type="project" value="UniProtKB-UniRule"/>
</dbReference>
<feature type="domain" description="Porphobilinogen deaminase C-terminal" evidence="11">
    <location>
        <begin position="229"/>
        <end position="298"/>
    </location>
</feature>
<dbReference type="PRINTS" id="PR00151">
    <property type="entry name" value="PORPHBDMNASE"/>
</dbReference>
<dbReference type="SUPFAM" id="SSF54782">
    <property type="entry name" value="Porphobilinogen deaminase (hydroxymethylbilane synthase), C-terminal domain"/>
    <property type="match status" value="1"/>
</dbReference>
<evidence type="ECO:0000313" key="12">
    <source>
        <dbReference type="EMBL" id="GIF94739.1"/>
    </source>
</evidence>
<keyword evidence="6" id="KW-0808">Transferase</keyword>
<dbReference type="SUPFAM" id="SSF53850">
    <property type="entry name" value="Periplasmic binding protein-like II"/>
    <property type="match status" value="1"/>
</dbReference>
<accession>A0A8J3K655</accession>
<dbReference type="InterPro" id="IPR022418">
    <property type="entry name" value="Porphobilinogen_deaminase_C"/>
</dbReference>
<dbReference type="PANTHER" id="PTHR11557">
    <property type="entry name" value="PORPHOBILINOGEN DEAMINASE"/>
    <property type="match status" value="1"/>
</dbReference>
<dbReference type="FunFam" id="3.40.190.10:FF:000005">
    <property type="entry name" value="Porphobilinogen deaminase"/>
    <property type="match status" value="1"/>
</dbReference>
<name>A0A8J3K655_9ACTN</name>
<dbReference type="Gene3D" id="3.30.160.40">
    <property type="entry name" value="Porphobilinogen deaminase, C-terminal domain"/>
    <property type="match status" value="1"/>
</dbReference>
<dbReference type="EC" id="2.5.1.61" evidence="5 9"/>
<comment type="catalytic activity">
    <reaction evidence="8">
        <text>4 porphobilinogen + H2O = hydroxymethylbilane + 4 NH4(+)</text>
        <dbReference type="Rhea" id="RHEA:13185"/>
        <dbReference type="ChEBI" id="CHEBI:15377"/>
        <dbReference type="ChEBI" id="CHEBI:28938"/>
        <dbReference type="ChEBI" id="CHEBI:57845"/>
        <dbReference type="ChEBI" id="CHEBI:58126"/>
        <dbReference type="EC" id="2.5.1.61"/>
    </reaction>
</comment>
<comment type="subunit">
    <text evidence="4">Monomer.</text>
</comment>
<dbReference type="Gene3D" id="3.40.190.10">
    <property type="entry name" value="Periplasmic binding protein-like II"/>
    <property type="match status" value="2"/>
</dbReference>
<dbReference type="GO" id="GO:0005737">
    <property type="term" value="C:cytoplasm"/>
    <property type="evidence" value="ECO:0007669"/>
    <property type="project" value="UniProtKB-UniRule"/>
</dbReference>
<comment type="function">
    <text evidence="2">Tetrapolymerization of the monopyrrole PBG into the hydroxymethylbilane pre-uroporphyrinogen in several discrete steps.</text>
</comment>
<keyword evidence="13" id="KW-1185">Reference proteome</keyword>
<evidence type="ECO:0000256" key="3">
    <source>
        <dbReference type="ARBA" id="ARBA00005638"/>
    </source>
</evidence>
<dbReference type="NCBIfam" id="TIGR00212">
    <property type="entry name" value="hemC"/>
    <property type="match status" value="1"/>
</dbReference>
<proteinExistence type="inferred from homology"/>
<comment type="similarity">
    <text evidence="3">Belongs to the HMBS family.</text>
</comment>
<evidence type="ECO:0000256" key="4">
    <source>
        <dbReference type="ARBA" id="ARBA00011245"/>
    </source>
</evidence>
<dbReference type="InterPro" id="IPR022417">
    <property type="entry name" value="Porphobilin_deaminase_N"/>
</dbReference>
<keyword evidence="7" id="KW-0627">Porphyrin biosynthesis</keyword>
<evidence type="ECO:0000259" key="11">
    <source>
        <dbReference type="Pfam" id="PF03900"/>
    </source>
</evidence>
<sequence>MEQVTTLRLGTRGTILALAQATHVADALHTAHPRLRVQLVTIPTHGDRWADNLGAGTGIKGAYIREIDQQLADGAIDLAVHCLKDRPSHAAEHHGVVLAAHLRRDEPRDALVTATGSTLALLPPASVVGTSAPRRQAQLRRHRPALRIKPVRGSIEARLQRVDSGELDAVIVSAAALHRTGQADRITELLPLDSHLPAAGAAVLAVTARPGDERTRDLVAVLDHPDTATAATAERAYLRRLGATCRSSIAAHATVAEDMVTLRASVYSPSGDRVLHTVVGGAVSQARKVGRDAAEQLLALGARKLLNTDTA</sequence>
<evidence type="ECO:0000256" key="6">
    <source>
        <dbReference type="ARBA" id="ARBA00022679"/>
    </source>
</evidence>
<evidence type="ECO:0000256" key="7">
    <source>
        <dbReference type="ARBA" id="ARBA00023244"/>
    </source>
</evidence>
<evidence type="ECO:0000256" key="1">
    <source>
        <dbReference type="ARBA" id="ARBA00001916"/>
    </source>
</evidence>
<comment type="cofactor">
    <cofactor evidence="1">
        <name>dipyrromethane</name>
        <dbReference type="ChEBI" id="CHEBI:60342"/>
    </cofactor>
</comment>
<dbReference type="AlphaFoldDB" id="A0A8J3K655"/>
<protein>
    <recommendedName>
        <fullName evidence="5 9">Hydroxymethylbilane synthase</fullName>
        <ecNumber evidence="5 9">2.5.1.61</ecNumber>
    </recommendedName>
</protein>
<comment type="caution">
    <text evidence="12">The sequence shown here is derived from an EMBL/GenBank/DDBJ whole genome shotgun (WGS) entry which is preliminary data.</text>
</comment>
<evidence type="ECO:0000256" key="2">
    <source>
        <dbReference type="ARBA" id="ARBA00002869"/>
    </source>
</evidence>